<comment type="subcellular location">
    <subcellularLocation>
        <location evidence="1">Membrane</location>
        <topology evidence="1">Lipid-anchor</topology>
    </subcellularLocation>
</comment>
<accession>A0ABN8G5T9</accession>
<evidence type="ECO:0000256" key="3">
    <source>
        <dbReference type="ARBA" id="ARBA00022544"/>
    </source>
</evidence>
<evidence type="ECO:0000256" key="5">
    <source>
        <dbReference type="ARBA" id="ARBA00023136"/>
    </source>
</evidence>
<evidence type="ECO:0000259" key="9">
    <source>
        <dbReference type="Pfam" id="PF05504"/>
    </source>
</evidence>
<evidence type="ECO:0000313" key="11">
    <source>
        <dbReference type="EMBL" id="CAH1194511.1"/>
    </source>
</evidence>
<evidence type="ECO:0000256" key="1">
    <source>
        <dbReference type="ARBA" id="ARBA00004635"/>
    </source>
</evidence>
<evidence type="ECO:0000259" key="10">
    <source>
        <dbReference type="Pfam" id="PF25198"/>
    </source>
</evidence>
<name>A0ABN8G5T9_9BACL</name>
<keyword evidence="12" id="KW-1185">Reference proteome</keyword>
<comment type="caution">
    <text evidence="11">The sequence shown here is derived from an EMBL/GenBank/DDBJ whole genome shotgun (WGS) entry which is preliminary data.</text>
</comment>
<dbReference type="InterPro" id="IPR046953">
    <property type="entry name" value="Spore_GerAC-like_C"/>
</dbReference>
<keyword evidence="3" id="KW-0309">Germination</keyword>
<dbReference type="Pfam" id="PF05504">
    <property type="entry name" value="Spore_GerAC"/>
    <property type="match status" value="1"/>
</dbReference>
<dbReference type="PANTHER" id="PTHR35789">
    <property type="entry name" value="SPORE GERMINATION PROTEIN B3"/>
    <property type="match status" value="1"/>
</dbReference>
<dbReference type="Gene3D" id="6.20.190.10">
    <property type="entry name" value="Nutrient germinant receptor protein C, domain 1"/>
    <property type="match status" value="1"/>
</dbReference>
<dbReference type="Proteomes" id="UP000838324">
    <property type="component" value="Unassembled WGS sequence"/>
</dbReference>
<sequence>MRTKLIGLLTLYLGVSVLLTGCWNSRELNDLAIVSGIGMDKLDDEDGYRVTFQIINPTSSAPSTGASSSQPPVMVISSTDRTIFGALRKASRRMTRQLFFAHTQLMIVGEPLARSGINNLFDIFERSHELRLNTTVLIAKNSDAASVLKLLTALETQPSTGLVKKTQNTSRVWGENRRIGVFEVINGITGEGDFTINGIQIIGSAEEGKKKSSLEQTEAPAGSIMSGLGVFKNGKLISWLNGPESRGTQWLLDKLEETSVNIDSLDRNKDISVNVFYSKTSVKVDLQEGKPVFHIHIREEGSINEAGSFVDLSKEEELEKLKKELAEQTASEVKMALKAAQEKRSDIFNFGNELKRTHPELWKTVKKDWNSVFAEGELDLQVDAYIRGTGMRLKPYFPVEKRE</sequence>
<dbReference type="InterPro" id="IPR038501">
    <property type="entry name" value="Spore_GerAC_C_sf"/>
</dbReference>
<gene>
    <name evidence="11" type="primary">gerBC_6</name>
    <name evidence="11" type="ORF">PAECIP111892_01690</name>
</gene>
<evidence type="ECO:0000313" key="12">
    <source>
        <dbReference type="Proteomes" id="UP000838324"/>
    </source>
</evidence>
<proteinExistence type="inferred from homology"/>
<reference evidence="11" key="1">
    <citation type="submission" date="2022-01" db="EMBL/GenBank/DDBJ databases">
        <authorList>
            <person name="Criscuolo A."/>
        </authorList>
    </citation>
    <scope>NUCLEOTIDE SEQUENCE</scope>
    <source>
        <strain evidence="11">CIP111892</strain>
    </source>
</reference>
<dbReference type="InterPro" id="IPR008844">
    <property type="entry name" value="Spore_GerAC-like"/>
</dbReference>
<dbReference type="PANTHER" id="PTHR35789:SF1">
    <property type="entry name" value="SPORE GERMINATION PROTEIN B3"/>
    <property type="match status" value="1"/>
</dbReference>
<organism evidence="11 12">
    <name type="scientific">Paenibacillus auburnensis</name>
    <dbReference type="NCBI Taxonomy" id="2905649"/>
    <lineage>
        <taxon>Bacteria</taxon>
        <taxon>Bacillati</taxon>
        <taxon>Bacillota</taxon>
        <taxon>Bacilli</taxon>
        <taxon>Bacillales</taxon>
        <taxon>Paenibacillaceae</taxon>
        <taxon>Paenibacillus</taxon>
    </lineage>
</organism>
<evidence type="ECO:0000256" key="7">
    <source>
        <dbReference type="ARBA" id="ARBA00023288"/>
    </source>
</evidence>
<evidence type="ECO:0000256" key="6">
    <source>
        <dbReference type="ARBA" id="ARBA00023139"/>
    </source>
</evidence>
<keyword evidence="5" id="KW-0472">Membrane</keyword>
<dbReference type="Pfam" id="PF25198">
    <property type="entry name" value="Spore_GerAC_N"/>
    <property type="match status" value="1"/>
</dbReference>
<dbReference type="RefSeq" id="WP_236331808.1">
    <property type="nucleotide sequence ID" value="NZ_CAKMMG010000001.1"/>
</dbReference>
<dbReference type="Gene3D" id="3.30.300.210">
    <property type="entry name" value="Nutrient germinant receptor protein C, domain 3"/>
    <property type="match status" value="1"/>
</dbReference>
<dbReference type="EMBL" id="CAKMMG010000001">
    <property type="protein sequence ID" value="CAH1194511.1"/>
    <property type="molecule type" value="Genomic_DNA"/>
</dbReference>
<dbReference type="InterPro" id="IPR057336">
    <property type="entry name" value="GerAC_N"/>
</dbReference>
<keyword evidence="7" id="KW-0449">Lipoprotein</keyword>
<comment type="similarity">
    <text evidence="2">Belongs to the GerABKC lipoprotein family.</text>
</comment>
<evidence type="ECO:0000256" key="4">
    <source>
        <dbReference type="ARBA" id="ARBA00022729"/>
    </source>
</evidence>
<feature type="domain" description="Spore germination GerAC-like C-terminal" evidence="9">
    <location>
        <begin position="226"/>
        <end position="390"/>
    </location>
</feature>
<feature type="domain" description="Spore germination protein N-terminal" evidence="10">
    <location>
        <begin position="24"/>
        <end position="200"/>
    </location>
</feature>
<keyword evidence="6" id="KW-0564">Palmitate</keyword>
<keyword evidence="8" id="KW-0175">Coiled coil</keyword>
<protein>
    <submittedName>
        <fullName evidence="11">Spore germination protein B3</fullName>
    </submittedName>
</protein>
<dbReference type="NCBIfam" id="TIGR02887">
    <property type="entry name" value="spore_ger_x_C"/>
    <property type="match status" value="1"/>
</dbReference>
<dbReference type="PROSITE" id="PS51257">
    <property type="entry name" value="PROKAR_LIPOPROTEIN"/>
    <property type="match status" value="1"/>
</dbReference>
<feature type="coiled-coil region" evidence="8">
    <location>
        <begin position="311"/>
        <end position="343"/>
    </location>
</feature>
<evidence type="ECO:0000256" key="8">
    <source>
        <dbReference type="SAM" id="Coils"/>
    </source>
</evidence>
<evidence type="ECO:0000256" key="2">
    <source>
        <dbReference type="ARBA" id="ARBA00007886"/>
    </source>
</evidence>
<keyword evidence="4" id="KW-0732">Signal</keyword>